<dbReference type="EMBL" id="JARKHS020021393">
    <property type="protein sequence ID" value="KAK8770258.1"/>
    <property type="molecule type" value="Genomic_DNA"/>
</dbReference>
<sequence length="105" mass="11272">MRPPPPGPMHPPPGGPTYPPGGPGPYPHPSPSYQNPQSAWPQPQPQSYYRQGPQWQPPTQNICPVMCQPGQKPGDPCGPVPNCRCALDLGYGSMTHHPCIFIPSG</sequence>
<proteinExistence type="predicted"/>
<keyword evidence="3" id="KW-1185">Reference proteome</keyword>
<evidence type="ECO:0000256" key="1">
    <source>
        <dbReference type="SAM" id="MobiDB-lite"/>
    </source>
</evidence>
<feature type="compositionally biased region" description="Pro residues" evidence="1">
    <location>
        <begin position="1"/>
        <end position="30"/>
    </location>
</feature>
<organism evidence="2 3">
    <name type="scientific">Amblyomma americanum</name>
    <name type="common">Lone star tick</name>
    <dbReference type="NCBI Taxonomy" id="6943"/>
    <lineage>
        <taxon>Eukaryota</taxon>
        <taxon>Metazoa</taxon>
        <taxon>Ecdysozoa</taxon>
        <taxon>Arthropoda</taxon>
        <taxon>Chelicerata</taxon>
        <taxon>Arachnida</taxon>
        <taxon>Acari</taxon>
        <taxon>Parasitiformes</taxon>
        <taxon>Ixodida</taxon>
        <taxon>Ixodoidea</taxon>
        <taxon>Ixodidae</taxon>
        <taxon>Amblyomminae</taxon>
        <taxon>Amblyomma</taxon>
    </lineage>
</organism>
<name>A0AAQ4E6H1_AMBAM</name>
<gene>
    <name evidence="2" type="ORF">V5799_013279</name>
</gene>
<feature type="region of interest" description="Disordered" evidence="1">
    <location>
        <begin position="1"/>
        <end position="55"/>
    </location>
</feature>
<dbReference type="Proteomes" id="UP001321473">
    <property type="component" value="Unassembled WGS sequence"/>
</dbReference>
<accession>A0AAQ4E6H1</accession>
<protein>
    <submittedName>
        <fullName evidence="2">Uncharacterized protein</fullName>
    </submittedName>
</protein>
<reference evidence="2 3" key="1">
    <citation type="journal article" date="2023" name="Arcadia Sci">
        <title>De novo assembly of a long-read Amblyomma americanum tick genome.</title>
        <authorList>
            <person name="Chou S."/>
            <person name="Poskanzer K.E."/>
            <person name="Rollins M."/>
            <person name="Thuy-Boun P.S."/>
        </authorList>
    </citation>
    <scope>NUCLEOTIDE SEQUENCE [LARGE SCALE GENOMIC DNA]</scope>
    <source>
        <strain evidence="2">F_SG_1</strain>
        <tissue evidence="2">Salivary glands</tissue>
    </source>
</reference>
<evidence type="ECO:0000313" key="2">
    <source>
        <dbReference type="EMBL" id="KAK8770258.1"/>
    </source>
</evidence>
<dbReference type="AlphaFoldDB" id="A0AAQ4E6H1"/>
<feature type="compositionally biased region" description="Low complexity" evidence="1">
    <location>
        <begin position="31"/>
        <end position="41"/>
    </location>
</feature>
<evidence type="ECO:0000313" key="3">
    <source>
        <dbReference type="Proteomes" id="UP001321473"/>
    </source>
</evidence>
<comment type="caution">
    <text evidence="2">The sequence shown here is derived from an EMBL/GenBank/DDBJ whole genome shotgun (WGS) entry which is preliminary data.</text>
</comment>